<dbReference type="InterPro" id="IPR050825">
    <property type="entry name" value="RBM42_RBP45_47-like"/>
</dbReference>
<feature type="domain" description="RRM" evidence="4">
    <location>
        <begin position="168"/>
        <end position="246"/>
    </location>
</feature>
<feature type="region of interest" description="Disordered" evidence="3">
    <location>
        <begin position="262"/>
        <end position="322"/>
    </location>
</feature>
<gene>
    <name evidence="5" type="ORF">Amon01_000748700</name>
</gene>
<protein>
    <submittedName>
        <fullName evidence="5">Unnamed protein product</fullName>
    </submittedName>
</protein>
<dbReference type="GO" id="GO:0010494">
    <property type="term" value="C:cytoplasmic stress granule"/>
    <property type="evidence" value="ECO:0007669"/>
    <property type="project" value="TreeGrafter"/>
</dbReference>
<keyword evidence="6" id="KW-1185">Reference proteome</keyword>
<dbReference type="OrthoDB" id="8093034at2759"/>
<feature type="domain" description="RRM" evidence="4">
    <location>
        <begin position="80"/>
        <end position="158"/>
    </location>
</feature>
<dbReference type="Proteomes" id="UP001165063">
    <property type="component" value="Unassembled WGS sequence"/>
</dbReference>
<dbReference type="AlphaFoldDB" id="A0A9W6Z3B1"/>
<feature type="compositionally biased region" description="Low complexity" evidence="3">
    <location>
        <begin position="1"/>
        <end position="51"/>
    </location>
</feature>
<feature type="compositionally biased region" description="Low complexity" evidence="3">
    <location>
        <begin position="266"/>
        <end position="275"/>
    </location>
</feature>
<dbReference type="InterPro" id="IPR035979">
    <property type="entry name" value="RBD_domain_sf"/>
</dbReference>
<evidence type="ECO:0000256" key="3">
    <source>
        <dbReference type="SAM" id="MobiDB-lite"/>
    </source>
</evidence>
<dbReference type="PROSITE" id="PS50102">
    <property type="entry name" value="RRM"/>
    <property type="match status" value="3"/>
</dbReference>
<evidence type="ECO:0000256" key="1">
    <source>
        <dbReference type="ARBA" id="ARBA00022884"/>
    </source>
</evidence>
<comment type="caution">
    <text evidence="5">The sequence shown here is derived from an EMBL/GenBank/DDBJ whole genome shotgun (WGS) entry which is preliminary data.</text>
</comment>
<evidence type="ECO:0000313" key="5">
    <source>
        <dbReference type="EMBL" id="GMG54854.1"/>
    </source>
</evidence>
<reference evidence="5" key="1">
    <citation type="submission" date="2023-04" db="EMBL/GenBank/DDBJ databases">
        <title>Ambrosiozyma monospora NBRC 1965.</title>
        <authorList>
            <person name="Ichikawa N."/>
            <person name="Sato H."/>
            <person name="Tonouchi N."/>
        </authorList>
    </citation>
    <scope>NUCLEOTIDE SEQUENCE</scope>
    <source>
        <strain evidence="5">NBRC 1965</strain>
    </source>
</reference>
<dbReference type="InterPro" id="IPR012677">
    <property type="entry name" value="Nucleotide-bd_a/b_plait_sf"/>
</dbReference>
<feature type="region of interest" description="Disordered" evidence="3">
    <location>
        <begin position="1"/>
        <end position="62"/>
    </location>
</feature>
<organism evidence="5 6">
    <name type="scientific">Ambrosiozyma monospora</name>
    <name type="common">Yeast</name>
    <name type="synonym">Endomycopsis monosporus</name>
    <dbReference type="NCBI Taxonomy" id="43982"/>
    <lineage>
        <taxon>Eukaryota</taxon>
        <taxon>Fungi</taxon>
        <taxon>Dikarya</taxon>
        <taxon>Ascomycota</taxon>
        <taxon>Saccharomycotina</taxon>
        <taxon>Pichiomycetes</taxon>
        <taxon>Pichiales</taxon>
        <taxon>Pichiaceae</taxon>
        <taxon>Ambrosiozyma</taxon>
    </lineage>
</organism>
<accession>A0A9W6Z3B1</accession>
<dbReference type="SMART" id="SM00360">
    <property type="entry name" value="RRM"/>
    <property type="match status" value="3"/>
</dbReference>
<dbReference type="GO" id="GO:0000184">
    <property type="term" value="P:nuclear-transcribed mRNA catabolic process, nonsense-mediated decay"/>
    <property type="evidence" value="ECO:0007669"/>
    <property type="project" value="TreeGrafter"/>
</dbReference>
<keyword evidence="1 2" id="KW-0694">RNA-binding</keyword>
<dbReference type="InterPro" id="IPR000504">
    <property type="entry name" value="RRM_dom"/>
</dbReference>
<dbReference type="SUPFAM" id="SSF81995">
    <property type="entry name" value="beta-sandwich domain of Sec23/24"/>
    <property type="match status" value="1"/>
</dbReference>
<dbReference type="GO" id="GO:0003729">
    <property type="term" value="F:mRNA binding"/>
    <property type="evidence" value="ECO:0007669"/>
    <property type="project" value="InterPro"/>
</dbReference>
<dbReference type="EMBL" id="BSXU01005595">
    <property type="protein sequence ID" value="GMG54854.1"/>
    <property type="molecule type" value="Genomic_DNA"/>
</dbReference>
<proteinExistence type="predicted"/>
<sequence length="426" mass="46405">MSTEQPQTQPQQQAPQQAPVPQQQQQAAPQQQQQQVDEQQAVQQQAQQQQGGPQGPGGPQQQQVMNLANAVEGGRELSQTILYVGGVHKTVTEAMLRELFSSLGSQIQSIKLLYDKNKPGFHYSFIEYDNHASAETALRTFNGTILADYPLTISWAFQTQQTKTGESYNLFIGDLSPELNDDSLNHAFSQFPSKIQANVMWDMKSGRSRGYGFVSFKDVADAEKALQTMNGEVLAGRAIRLNWAARKQNPNGQNGAPGLNIKGHHNNGSNLLQNGGPLGQPGMPPLNGGNLLGANGGAPQLNGGQPGQPGAPGSVNGGKQQQLPPQSYEIILRQAPNWQTTVYLGNLAHFTTQNDLIPLLQNFGYIVDFKFHPEKGCAFVGYDSHERAALAIFQLSGFTINGRPLKCGWGKQQNGGPGPMNYMYRR</sequence>
<dbReference type="GO" id="GO:0034063">
    <property type="term" value="P:stress granule assembly"/>
    <property type="evidence" value="ECO:0007669"/>
    <property type="project" value="TreeGrafter"/>
</dbReference>
<dbReference type="PANTHER" id="PTHR47640:SF5">
    <property type="entry name" value="RRM DOMAIN-CONTAINING PROTEIN"/>
    <property type="match status" value="1"/>
</dbReference>
<dbReference type="PANTHER" id="PTHR47640">
    <property type="entry name" value="TRNA SELENOCYSTEINE 1-ASSOCIATED PROTEIN 1-RELATED-RELATED"/>
    <property type="match status" value="1"/>
</dbReference>
<dbReference type="SUPFAM" id="SSF54928">
    <property type="entry name" value="RNA-binding domain, RBD"/>
    <property type="match status" value="2"/>
</dbReference>
<feature type="domain" description="RRM" evidence="4">
    <location>
        <begin position="340"/>
        <end position="412"/>
    </location>
</feature>
<name>A0A9W6Z3B1_AMBMO</name>
<dbReference type="GO" id="GO:0043488">
    <property type="term" value="P:regulation of mRNA stability"/>
    <property type="evidence" value="ECO:0007669"/>
    <property type="project" value="TreeGrafter"/>
</dbReference>
<evidence type="ECO:0000256" key="2">
    <source>
        <dbReference type="PROSITE-ProRule" id="PRU00176"/>
    </source>
</evidence>
<evidence type="ECO:0000313" key="6">
    <source>
        <dbReference type="Proteomes" id="UP001165063"/>
    </source>
</evidence>
<dbReference type="Pfam" id="PF00076">
    <property type="entry name" value="RRM_1"/>
    <property type="match status" value="3"/>
</dbReference>
<dbReference type="Gene3D" id="3.30.70.330">
    <property type="match status" value="3"/>
</dbReference>
<evidence type="ECO:0000259" key="4">
    <source>
        <dbReference type="PROSITE" id="PS50102"/>
    </source>
</evidence>